<dbReference type="AlphaFoldDB" id="X1UYG8"/>
<name>X1UYG8_9ZZZZ</name>
<organism evidence="1">
    <name type="scientific">marine sediment metagenome</name>
    <dbReference type="NCBI Taxonomy" id="412755"/>
    <lineage>
        <taxon>unclassified sequences</taxon>
        <taxon>metagenomes</taxon>
        <taxon>ecological metagenomes</taxon>
    </lineage>
</organism>
<comment type="caution">
    <text evidence="1">The sequence shown here is derived from an EMBL/GenBank/DDBJ whole genome shotgun (WGS) entry which is preliminary data.</text>
</comment>
<gene>
    <name evidence="1" type="ORF">S12H4_62923</name>
</gene>
<reference evidence="1" key="1">
    <citation type="journal article" date="2014" name="Front. Microbiol.">
        <title>High frequency of phylogenetically diverse reductive dehalogenase-homologous genes in deep subseafloor sedimentary metagenomes.</title>
        <authorList>
            <person name="Kawai M."/>
            <person name="Futagami T."/>
            <person name="Toyoda A."/>
            <person name="Takaki Y."/>
            <person name="Nishi S."/>
            <person name="Hori S."/>
            <person name="Arai W."/>
            <person name="Tsubouchi T."/>
            <person name="Morono Y."/>
            <person name="Uchiyama I."/>
            <person name="Ito T."/>
            <person name="Fujiyama A."/>
            <person name="Inagaki F."/>
            <person name="Takami H."/>
        </authorList>
    </citation>
    <scope>NUCLEOTIDE SEQUENCE</scope>
    <source>
        <strain evidence="1">Expedition CK06-06</strain>
    </source>
</reference>
<feature type="non-terminal residue" evidence="1">
    <location>
        <position position="1"/>
    </location>
</feature>
<sequence>KPALQKQSGLAYPVPEDLFQANTKALPFLFQKDADLIQTGPRIYTYYHEQ</sequence>
<evidence type="ECO:0000313" key="1">
    <source>
        <dbReference type="EMBL" id="GAJ22548.1"/>
    </source>
</evidence>
<protein>
    <submittedName>
        <fullName evidence="1">Uncharacterized protein</fullName>
    </submittedName>
</protein>
<accession>X1UYG8</accession>
<dbReference type="EMBL" id="BARW01042475">
    <property type="protein sequence ID" value="GAJ22548.1"/>
    <property type="molecule type" value="Genomic_DNA"/>
</dbReference>
<proteinExistence type="predicted"/>